<keyword evidence="5 7" id="KW-1133">Transmembrane helix</keyword>
<dbReference type="InterPro" id="IPR000515">
    <property type="entry name" value="MetI-like"/>
</dbReference>
<evidence type="ECO:0000256" key="7">
    <source>
        <dbReference type="RuleBase" id="RU363032"/>
    </source>
</evidence>
<dbReference type="Gene3D" id="1.10.3720.10">
    <property type="entry name" value="MetI-like"/>
    <property type="match status" value="1"/>
</dbReference>
<evidence type="ECO:0000313" key="9">
    <source>
        <dbReference type="EMBL" id="MBD2844033.1"/>
    </source>
</evidence>
<dbReference type="CDD" id="cd06261">
    <property type="entry name" value="TM_PBP2"/>
    <property type="match status" value="1"/>
</dbReference>
<dbReference type="PANTHER" id="PTHR43227">
    <property type="entry name" value="BLL4140 PROTEIN"/>
    <property type="match status" value="1"/>
</dbReference>
<evidence type="ECO:0000256" key="5">
    <source>
        <dbReference type="ARBA" id="ARBA00022989"/>
    </source>
</evidence>
<dbReference type="AlphaFoldDB" id="A0A927BNX9"/>
<keyword evidence="3" id="KW-1003">Cell membrane</keyword>
<evidence type="ECO:0000256" key="4">
    <source>
        <dbReference type="ARBA" id="ARBA00022692"/>
    </source>
</evidence>
<evidence type="ECO:0000259" key="8">
    <source>
        <dbReference type="PROSITE" id="PS50928"/>
    </source>
</evidence>
<feature type="transmembrane region" description="Helical" evidence="7">
    <location>
        <begin position="116"/>
        <end position="136"/>
    </location>
</feature>
<evidence type="ECO:0000256" key="1">
    <source>
        <dbReference type="ARBA" id="ARBA00004651"/>
    </source>
</evidence>
<keyword evidence="6 7" id="KW-0472">Membrane</keyword>
<evidence type="ECO:0000256" key="6">
    <source>
        <dbReference type="ARBA" id="ARBA00023136"/>
    </source>
</evidence>
<dbReference type="InterPro" id="IPR050809">
    <property type="entry name" value="UgpAE/MalFG_permease"/>
</dbReference>
<feature type="transmembrane region" description="Helical" evidence="7">
    <location>
        <begin position="12"/>
        <end position="37"/>
    </location>
</feature>
<keyword evidence="4 7" id="KW-0812">Transmembrane</keyword>
<proteinExistence type="inferred from homology"/>
<dbReference type="InterPro" id="IPR035906">
    <property type="entry name" value="MetI-like_sf"/>
</dbReference>
<accession>A0A927BNX9</accession>
<dbReference type="GO" id="GO:0055085">
    <property type="term" value="P:transmembrane transport"/>
    <property type="evidence" value="ECO:0007669"/>
    <property type="project" value="InterPro"/>
</dbReference>
<keyword evidence="10" id="KW-1185">Reference proteome</keyword>
<comment type="similarity">
    <text evidence="7">Belongs to the binding-protein-dependent transport system permease family.</text>
</comment>
<protein>
    <submittedName>
        <fullName evidence="9">Sugar ABC transporter permease</fullName>
    </submittedName>
</protein>
<feature type="transmembrane region" description="Helical" evidence="7">
    <location>
        <begin position="204"/>
        <end position="222"/>
    </location>
</feature>
<comment type="caution">
    <text evidence="9">The sequence shown here is derived from an EMBL/GenBank/DDBJ whole genome shotgun (WGS) entry which is preliminary data.</text>
</comment>
<evidence type="ECO:0000313" key="10">
    <source>
        <dbReference type="Proteomes" id="UP000621560"/>
    </source>
</evidence>
<dbReference type="PROSITE" id="PS50928">
    <property type="entry name" value="ABC_TM1"/>
    <property type="match status" value="1"/>
</dbReference>
<reference evidence="9" key="1">
    <citation type="submission" date="2020-09" db="EMBL/GenBank/DDBJ databases">
        <title>A novel bacterium of genus Paenibacillus, isolated from South China Sea.</title>
        <authorList>
            <person name="Huang H."/>
            <person name="Mo K."/>
            <person name="Hu Y."/>
        </authorList>
    </citation>
    <scope>NUCLEOTIDE SEQUENCE</scope>
    <source>
        <strain evidence="9">IB182496</strain>
    </source>
</reference>
<organism evidence="9 10">
    <name type="scientific">Paenibacillus sabuli</name>
    <dbReference type="NCBI Taxonomy" id="2772509"/>
    <lineage>
        <taxon>Bacteria</taxon>
        <taxon>Bacillati</taxon>
        <taxon>Bacillota</taxon>
        <taxon>Bacilli</taxon>
        <taxon>Bacillales</taxon>
        <taxon>Paenibacillaceae</taxon>
        <taxon>Paenibacillus</taxon>
    </lineage>
</organism>
<feature type="transmembrane region" description="Helical" evidence="7">
    <location>
        <begin position="69"/>
        <end position="95"/>
    </location>
</feature>
<comment type="subcellular location">
    <subcellularLocation>
        <location evidence="1 7">Cell membrane</location>
        <topology evidence="1 7">Multi-pass membrane protein</topology>
    </subcellularLocation>
</comment>
<dbReference type="SUPFAM" id="SSF161098">
    <property type="entry name" value="MetI-like"/>
    <property type="match status" value="1"/>
</dbReference>
<dbReference type="PANTHER" id="PTHR43227:SF11">
    <property type="entry name" value="BLL4140 PROTEIN"/>
    <property type="match status" value="1"/>
</dbReference>
<gene>
    <name evidence="9" type="ORF">IDH44_02420</name>
</gene>
<keyword evidence="2 7" id="KW-0813">Transport</keyword>
<name>A0A927BNX9_9BACL</name>
<evidence type="ECO:0000256" key="2">
    <source>
        <dbReference type="ARBA" id="ARBA00022448"/>
    </source>
</evidence>
<dbReference type="Pfam" id="PF00528">
    <property type="entry name" value="BPD_transp_1"/>
    <property type="match status" value="1"/>
</dbReference>
<sequence>MLQLLLRDKNLYFMLLPGLVYFIVFRYFPMAGLIIAFKDYDIFKGIQDSPWVGLDIFREVFSSSDFKDILFNTLLISFYKLIFGFPVPILLALLLNEIRFRFFQRLSQTILYLPHFISWVVIGGIMLTLLSPNYGIAGDIMRLFGVEPFNLLGSRDYFRSILVVSDIWRNAGWGTIIYLAALTQVDPTLYEAAVVDGANKWKQTWHITLPSIAPVIILLLILDIGRIMNVGFEQILILQNPLVRDISDVFETYVYRVGIQRGEYSFTAALDFFKSVVSAVLIISAHRISKRLGQEGLL</sequence>
<dbReference type="Proteomes" id="UP000621560">
    <property type="component" value="Unassembled WGS sequence"/>
</dbReference>
<dbReference type="EMBL" id="JACXIZ010000007">
    <property type="protein sequence ID" value="MBD2844033.1"/>
    <property type="molecule type" value="Genomic_DNA"/>
</dbReference>
<evidence type="ECO:0000256" key="3">
    <source>
        <dbReference type="ARBA" id="ARBA00022475"/>
    </source>
</evidence>
<dbReference type="GO" id="GO:0005886">
    <property type="term" value="C:plasma membrane"/>
    <property type="evidence" value="ECO:0007669"/>
    <property type="project" value="UniProtKB-SubCell"/>
</dbReference>
<feature type="domain" description="ABC transmembrane type-1" evidence="8">
    <location>
        <begin position="70"/>
        <end position="285"/>
    </location>
</feature>